<sequence length="675" mass="72706">MLRCSTGDTLTGLRVLQVDAARGRLQLTTRPEAEVQRLQQWKEQALRIGGQKIREETPEEKFAKIAAALKLLERHRKKKQAGGGAASTAAAAAAAAAAAGGAAAGSVSVSVAPPQRSVSSETLTQKQLEVLFPGYSAADVDEALSLLETERRHRELLRMQEEERKARKRHPRFLRQSADDLSIEDAKQLLKKESGLVTIDMLQQDAAKYAERAGLAAADVPVLGADGIPVLQQIPIKDIQTRTQTHAIRSHAAATDTASAAAAAAAAASPAAAGKNAAATETAAGETAAADGEVLETAAGETAAAEGEQIEREAAETAAAAAEREAAEGLEEEVEVSLETLQRELKAYDTPQQQQQQQPRDRKENLSPYKDRKKDRKGDINPLGCLDTSEEETAEQVTAAELAAFFSKSEADLLQSLKKERSRDKKGDSAAAAAAAAHREEIRQLIKGEHEAAMHALLSRNEGAPKETPKETPEETPEEAAKEAAKETEESIGGEGGDEETLGDVQHSEVLQTIRDRLQGDPELRRELRLRGETPESIATQIQQILFDVTGLASMLQQQQPRASKPSAVSGPRRRLGQGDRSLRARIPKTPPAAAAAAAPSGGPRAAEDEEEEGFSSCLFQLSGEEVSPLLREASSERRQKKGDSGMQQADNLSFIQRQRTRRNSPMSRRRQKRQ</sequence>
<protein>
    <submittedName>
        <fullName evidence="2">GTPase regulator, putative</fullName>
    </submittedName>
</protein>
<feature type="region of interest" description="Disordered" evidence="1">
    <location>
        <begin position="557"/>
        <end position="675"/>
    </location>
</feature>
<feature type="compositionally biased region" description="Polar residues" evidence="1">
    <location>
        <begin position="646"/>
        <end position="657"/>
    </location>
</feature>
<feature type="compositionally biased region" description="Basic and acidic residues" evidence="1">
    <location>
        <begin position="634"/>
        <end position="644"/>
    </location>
</feature>
<name>U6GAR0_EIMAC</name>
<gene>
    <name evidence="2" type="ORF">EAH_00018640</name>
</gene>
<evidence type="ECO:0000256" key="1">
    <source>
        <dbReference type="SAM" id="MobiDB-lite"/>
    </source>
</evidence>
<feature type="compositionally biased region" description="Basic residues" evidence="1">
    <location>
        <begin position="659"/>
        <end position="675"/>
    </location>
</feature>
<evidence type="ECO:0000313" key="2">
    <source>
        <dbReference type="EMBL" id="CDI76592.1"/>
    </source>
</evidence>
<feature type="region of interest" description="Disordered" evidence="1">
    <location>
        <begin position="348"/>
        <end position="395"/>
    </location>
</feature>
<dbReference type="OrthoDB" id="10678025at2759"/>
<dbReference type="EMBL" id="HG670417">
    <property type="protein sequence ID" value="CDI76592.1"/>
    <property type="molecule type" value="Genomic_DNA"/>
</dbReference>
<feature type="region of interest" description="Disordered" evidence="1">
    <location>
        <begin position="459"/>
        <end position="532"/>
    </location>
</feature>
<feature type="compositionally biased region" description="Basic and acidic residues" evidence="1">
    <location>
        <begin position="514"/>
        <end position="532"/>
    </location>
</feature>
<dbReference type="RefSeq" id="XP_013252891.1">
    <property type="nucleotide sequence ID" value="XM_013397437.1"/>
</dbReference>
<reference evidence="2" key="2">
    <citation type="submission" date="2013-10" db="EMBL/GenBank/DDBJ databases">
        <authorList>
            <person name="Aslett M."/>
        </authorList>
    </citation>
    <scope>NUCLEOTIDE SEQUENCE</scope>
    <source>
        <strain evidence="2">Houghton</strain>
    </source>
</reference>
<proteinExistence type="predicted"/>
<dbReference type="Proteomes" id="UP000018050">
    <property type="component" value="Unassembled WGS sequence"/>
</dbReference>
<feature type="compositionally biased region" description="Low complexity" evidence="1">
    <location>
        <begin position="592"/>
        <end position="605"/>
    </location>
</feature>
<accession>U6GAR0</accession>
<dbReference type="AlphaFoldDB" id="U6GAR0"/>
<dbReference type="VEuPathDB" id="ToxoDB:EAH_00018640"/>
<feature type="compositionally biased region" description="Basic and acidic residues" evidence="1">
    <location>
        <begin position="359"/>
        <end position="379"/>
    </location>
</feature>
<reference evidence="2" key="1">
    <citation type="submission" date="2013-10" db="EMBL/GenBank/DDBJ databases">
        <title>Genomic analysis of the causative agents of coccidiosis in chickens.</title>
        <authorList>
            <person name="Reid A.J."/>
            <person name="Blake D."/>
            <person name="Billington K."/>
            <person name="Browne H."/>
            <person name="Dunn M."/>
            <person name="Hung S."/>
            <person name="Kawahara F."/>
            <person name="Miranda-Saavedra D."/>
            <person name="Mourier T."/>
            <person name="Nagra H."/>
            <person name="Otto T.D."/>
            <person name="Rawlings N."/>
            <person name="Sanchez A."/>
            <person name="Sanders M."/>
            <person name="Subramaniam C."/>
            <person name="Tay Y."/>
            <person name="Dear P."/>
            <person name="Doerig C."/>
            <person name="Gruber A."/>
            <person name="Parkinson J."/>
            <person name="Shirley M."/>
            <person name="Wan K.L."/>
            <person name="Berriman M."/>
            <person name="Tomley F."/>
            <person name="Pain A."/>
        </authorList>
    </citation>
    <scope>NUCLEOTIDE SEQUENCE</scope>
    <source>
        <strain evidence="2">Houghton</strain>
    </source>
</reference>
<feature type="compositionally biased region" description="Basic and acidic residues" evidence="1">
    <location>
        <begin position="463"/>
        <end position="489"/>
    </location>
</feature>
<feature type="compositionally biased region" description="Acidic residues" evidence="1">
    <location>
        <begin position="490"/>
        <end position="502"/>
    </location>
</feature>
<dbReference type="GeneID" id="25269934"/>
<keyword evidence="3" id="KW-1185">Reference proteome</keyword>
<evidence type="ECO:0000313" key="3">
    <source>
        <dbReference type="Proteomes" id="UP000018050"/>
    </source>
</evidence>
<feature type="region of interest" description="Disordered" evidence="1">
    <location>
        <begin position="316"/>
        <end position="336"/>
    </location>
</feature>
<dbReference type="OMA" id="HANEVGR"/>
<organism evidence="2 3">
    <name type="scientific">Eimeria acervulina</name>
    <name type="common">Coccidian parasite</name>
    <dbReference type="NCBI Taxonomy" id="5801"/>
    <lineage>
        <taxon>Eukaryota</taxon>
        <taxon>Sar</taxon>
        <taxon>Alveolata</taxon>
        <taxon>Apicomplexa</taxon>
        <taxon>Conoidasida</taxon>
        <taxon>Coccidia</taxon>
        <taxon>Eucoccidiorida</taxon>
        <taxon>Eimeriorina</taxon>
        <taxon>Eimeriidae</taxon>
        <taxon>Eimeria</taxon>
    </lineage>
</organism>